<name>A0A9W7SRK3_9PEZI</name>
<evidence type="ECO:0000256" key="1">
    <source>
        <dbReference type="SAM" id="MobiDB-lite"/>
    </source>
</evidence>
<protein>
    <submittedName>
        <fullName evidence="2">Uncharacterized protein</fullName>
    </submittedName>
</protein>
<accession>A0A9W7SRK3</accession>
<feature type="compositionally biased region" description="Low complexity" evidence="1">
    <location>
        <begin position="391"/>
        <end position="418"/>
    </location>
</feature>
<sequence length="443" mass="50550">MDLSDYLCQGEIRQLNEAFDISLKHDSTLVFWTGIPSKLARDWAYKNGLKTLTMAMGPLYATNKRARPQSRKSDKLWSRYMKGASWIFAQQACQSRHAVVLTSAPPNVYSLREHSSYRDIEEPILKGSRHSAHTIQIDYVHPTVPGAMRFRYQVWPEDRISEWIDFLECVAIKGVVKKIVQRTILRELERSRILENAKLLCLEEVSSRSSYTLSGCRLQEPAVVQKAAKQAKVEEEQRAAQARRAIKQARVEKEQQAAQAKRAVKQASVQEQQRVAQAKRAIKQARVEKEQQAAQAKRAVKQARVQEQQRVAQAKRAVKQAKVKKAQQTAQAKRAVKQARVQEQQRVAQAKRAAKQARVQEQQRVAQAKRAVKQAKVKKAQQTAQAKRAVKQARVQEQQRLAQAKRAAKQARVQEQQRLAQAKRAVKQARVKEEQRAAQSVIE</sequence>
<dbReference type="OrthoDB" id="5232980at2759"/>
<dbReference type="Proteomes" id="UP001138500">
    <property type="component" value="Unassembled WGS sequence"/>
</dbReference>
<proteinExistence type="predicted"/>
<organism evidence="2 3">
    <name type="scientific">Teratosphaeria destructans</name>
    <dbReference type="NCBI Taxonomy" id="418781"/>
    <lineage>
        <taxon>Eukaryota</taxon>
        <taxon>Fungi</taxon>
        <taxon>Dikarya</taxon>
        <taxon>Ascomycota</taxon>
        <taxon>Pezizomycotina</taxon>
        <taxon>Dothideomycetes</taxon>
        <taxon>Dothideomycetidae</taxon>
        <taxon>Mycosphaerellales</taxon>
        <taxon>Teratosphaeriaceae</taxon>
        <taxon>Teratosphaeria</taxon>
    </lineage>
</organism>
<reference evidence="2 3" key="1">
    <citation type="journal article" date="2018" name="IMA Fungus">
        <title>IMA Genome-F 10: Nine draft genome sequences of Claviceps purpurea s.lat., including C. arundinis, C. humidiphila, and C. cf. spartinae, pseudomolecules for the pitch canker pathogen Fusarium circinatum, draft genome of Davidsoniella eucalypti, Grosmannia galeiformis, Quambalaria eucalypti, and Teratosphaeria destructans.</title>
        <authorList>
            <person name="Wingfield B.D."/>
            <person name="Liu M."/>
            <person name="Nguyen H.D."/>
            <person name="Lane F.A."/>
            <person name="Morgan S.W."/>
            <person name="De Vos L."/>
            <person name="Wilken P.M."/>
            <person name="Duong T.A."/>
            <person name="Aylward J."/>
            <person name="Coetzee M.P."/>
            <person name="Dadej K."/>
            <person name="De Beer Z.W."/>
            <person name="Findlay W."/>
            <person name="Havenga M."/>
            <person name="Kolarik M."/>
            <person name="Menzies J.G."/>
            <person name="Naidoo K."/>
            <person name="Pochopski O."/>
            <person name="Shoukouhi P."/>
            <person name="Santana Q.C."/>
            <person name="Seifert K.A."/>
            <person name="Soal N."/>
            <person name="Steenkamp E.T."/>
            <person name="Tatham C.T."/>
            <person name="van der Nest M.A."/>
            <person name="Wingfield M.J."/>
        </authorList>
    </citation>
    <scope>NUCLEOTIDE SEQUENCE [LARGE SCALE GENOMIC DNA]</scope>
    <source>
        <strain evidence="2">CMW44962</strain>
    </source>
</reference>
<keyword evidence="3" id="KW-1185">Reference proteome</keyword>
<dbReference type="EMBL" id="RIBY02001901">
    <property type="protein sequence ID" value="KAH9827235.1"/>
    <property type="molecule type" value="Genomic_DNA"/>
</dbReference>
<gene>
    <name evidence="2" type="ORF">Tdes44962_MAKER03046</name>
</gene>
<feature type="region of interest" description="Disordered" evidence="1">
    <location>
        <begin position="391"/>
        <end position="424"/>
    </location>
</feature>
<comment type="caution">
    <text evidence="2">The sequence shown here is derived from an EMBL/GenBank/DDBJ whole genome shotgun (WGS) entry which is preliminary data.</text>
</comment>
<evidence type="ECO:0000313" key="2">
    <source>
        <dbReference type="EMBL" id="KAH9827235.1"/>
    </source>
</evidence>
<evidence type="ECO:0000313" key="3">
    <source>
        <dbReference type="Proteomes" id="UP001138500"/>
    </source>
</evidence>
<dbReference type="AlphaFoldDB" id="A0A9W7SRK3"/>
<reference evidence="2 3" key="2">
    <citation type="journal article" date="2021" name="Curr. Genet.">
        <title>Genetic response to nitrogen starvation in the aggressive Eucalyptus foliar pathogen Teratosphaeria destructans.</title>
        <authorList>
            <person name="Havenga M."/>
            <person name="Wingfield B.D."/>
            <person name="Wingfield M.J."/>
            <person name="Dreyer L.L."/>
            <person name="Roets F."/>
            <person name="Aylward J."/>
        </authorList>
    </citation>
    <scope>NUCLEOTIDE SEQUENCE [LARGE SCALE GENOMIC DNA]</scope>
    <source>
        <strain evidence="2">CMW44962</strain>
    </source>
</reference>